<feature type="compositionally biased region" description="Basic residues" evidence="1">
    <location>
        <begin position="598"/>
        <end position="612"/>
    </location>
</feature>
<keyword evidence="3" id="KW-1185">Reference proteome</keyword>
<proteinExistence type="predicted"/>
<feature type="region of interest" description="Disordered" evidence="1">
    <location>
        <begin position="481"/>
        <end position="612"/>
    </location>
</feature>
<gene>
    <name evidence="2" type="ORF">CVT26_001392</name>
</gene>
<sequence length="612" mass="69292">MPFSSATDNDSDNNFVKTSFTQDEETYLAEFIPAWRAKFYGDQMRARKGLKKSWVVQIPYAKFVEKFYPDGSLQPQAAMLQHKIYRWFLNRTNDGSNRSPRSRLQRVPRLKKPRATNGFNIFTEEKKEEIKQLKLKKINASSPTDNLSLYKESCKEIWAGLSAEYKEECSRKASQKNDLIKKGPTGEDIERNQSHIIQNTLSALSSLTGYHWTGHGDAAFFVMGAHRRMDGKLVTFYGSVLDGDDYASKGFHRTFSNFNGKIAEPFKAWAEKAIPGTVPRKTEMASPNNVINKALPLISHADGFPVLPDFDFNDTTPNDAKALLHQFVTAAWEHRRRGSECTQPIPWKDLSSMTKDTVLEEPRPFEDFHSLDPSIASIADTYSILETILVEQKNGARPLSFRPEGMDSRVNLDIDGERSISSPLSNGGTGELVGIVPTQRQGTDFSPLRPRGHRIHPDPALIAKFSLGDLPAIAPWNGDRGFTIDDENEHGNRRSSSATDKGSNQPGWDGIAEDRTIGKKRGSQTRMDAEEETEHPARQKQKALPAPKTRTKVEEDSSERKRTQLKVDANKHRSPQKNGRKRSDNIILPQRVQSARIRDKKYKNRRETTHRR</sequence>
<evidence type="ECO:0000256" key="1">
    <source>
        <dbReference type="SAM" id="MobiDB-lite"/>
    </source>
</evidence>
<protein>
    <recommendedName>
        <fullName evidence="4">HMG box domain-containing protein</fullName>
    </recommendedName>
</protein>
<feature type="compositionally biased region" description="Basic and acidic residues" evidence="1">
    <location>
        <begin position="551"/>
        <end position="562"/>
    </location>
</feature>
<dbReference type="AlphaFoldDB" id="A0A409WK86"/>
<evidence type="ECO:0000313" key="2">
    <source>
        <dbReference type="EMBL" id="PPQ78935.1"/>
    </source>
</evidence>
<accession>A0A409WK86</accession>
<reference evidence="2 3" key="1">
    <citation type="journal article" date="2018" name="Evol. Lett.">
        <title>Horizontal gene cluster transfer increased hallucinogenic mushroom diversity.</title>
        <authorList>
            <person name="Reynolds H.T."/>
            <person name="Vijayakumar V."/>
            <person name="Gluck-Thaler E."/>
            <person name="Korotkin H.B."/>
            <person name="Matheny P.B."/>
            <person name="Slot J.C."/>
        </authorList>
    </citation>
    <scope>NUCLEOTIDE SEQUENCE [LARGE SCALE GENOMIC DNA]</scope>
    <source>
        <strain evidence="2 3">SRW20</strain>
    </source>
</reference>
<evidence type="ECO:0000313" key="3">
    <source>
        <dbReference type="Proteomes" id="UP000284706"/>
    </source>
</evidence>
<dbReference type="STRING" id="231916.A0A409WK86"/>
<dbReference type="InParanoid" id="A0A409WK86"/>
<comment type="caution">
    <text evidence="2">The sequence shown here is derived from an EMBL/GenBank/DDBJ whole genome shotgun (WGS) entry which is preliminary data.</text>
</comment>
<name>A0A409WK86_9AGAR</name>
<evidence type="ECO:0008006" key="4">
    <source>
        <dbReference type="Google" id="ProtNLM"/>
    </source>
</evidence>
<dbReference type="Proteomes" id="UP000284706">
    <property type="component" value="Unassembled WGS sequence"/>
</dbReference>
<organism evidence="2 3">
    <name type="scientific">Gymnopilus dilepis</name>
    <dbReference type="NCBI Taxonomy" id="231916"/>
    <lineage>
        <taxon>Eukaryota</taxon>
        <taxon>Fungi</taxon>
        <taxon>Dikarya</taxon>
        <taxon>Basidiomycota</taxon>
        <taxon>Agaricomycotina</taxon>
        <taxon>Agaricomycetes</taxon>
        <taxon>Agaricomycetidae</taxon>
        <taxon>Agaricales</taxon>
        <taxon>Agaricineae</taxon>
        <taxon>Hymenogastraceae</taxon>
        <taxon>Gymnopilus</taxon>
    </lineage>
</organism>
<feature type="compositionally biased region" description="Polar residues" evidence="1">
    <location>
        <begin position="494"/>
        <end position="506"/>
    </location>
</feature>
<dbReference type="EMBL" id="NHYE01005028">
    <property type="protein sequence ID" value="PPQ78935.1"/>
    <property type="molecule type" value="Genomic_DNA"/>
</dbReference>